<evidence type="ECO:0000313" key="3">
    <source>
        <dbReference type="Proteomes" id="UP000288794"/>
    </source>
</evidence>
<keyword evidence="2" id="KW-0808">Transferase</keyword>
<dbReference type="RefSeq" id="WP_128179036.1">
    <property type="nucleotide sequence ID" value="NZ_CP071409.1"/>
</dbReference>
<dbReference type="Gene3D" id="3.40.630.30">
    <property type="match status" value="1"/>
</dbReference>
<organism evidence="2 3">
    <name type="scientific">[Pantoea] beijingensis</name>
    <dbReference type="NCBI Taxonomy" id="1324864"/>
    <lineage>
        <taxon>Bacteria</taxon>
        <taxon>Pseudomonadati</taxon>
        <taxon>Pseudomonadota</taxon>
        <taxon>Gammaproteobacteria</taxon>
        <taxon>Enterobacterales</taxon>
        <taxon>Erwiniaceae</taxon>
        <taxon>Erwinia</taxon>
    </lineage>
</organism>
<dbReference type="InterPro" id="IPR016181">
    <property type="entry name" value="Acyl_CoA_acyltransferase"/>
</dbReference>
<accession>A0A443I9Y2</accession>
<dbReference type="SUPFAM" id="SSF55729">
    <property type="entry name" value="Acyl-CoA N-acyltransferases (Nat)"/>
    <property type="match status" value="1"/>
</dbReference>
<reference evidence="2 3" key="1">
    <citation type="submission" date="2014-04" db="EMBL/GenBank/DDBJ databases">
        <title>Draft genome sequence of Pantoea beijingensis strain LMG 27579, an emerging pathogen to Pleurotus eryngii with potential industrial application.</title>
        <authorList>
            <person name="Xu F."/>
            <person name="Liu Y."/>
            <person name="Wang S."/>
            <person name="Yin Y."/>
            <person name="Ma Y."/>
            <person name="Zhao S."/>
            <person name="Rong C."/>
        </authorList>
    </citation>
    <scope>NUCLEOTIDE SEQUENCE [LARGE SCALE GENOMIC DNA]</scope>
    <source>
        <strain evidence="2 3">LMG 27579</strain>
    </source>
</reference>
<evidence type="ECO:0000259" key="1">
    <source>
        <dbReference type="PROSITE" id="PS51186"/>
    </source>
</evidence>
<protein>
    <submittedName>
        <fullName evidence="2">Acetyltransferase</fullName>
    </submittedName>
</protein>
<proteinExistence type="predicted"/>
<dbReference type="CDD" id="cd04301">
    <property type="entry name" value="NAT_SF"/>
    <property type="match status" value="1"/>
</dbReference>
<dbReference type="Pfam" id="PF00583">
    <property type="entry name" value="Acetyltransf_1"/>
    <property type="match status" value="1"/>
</dbReference>
<sequence length="194" mass="21966">MKLHFRQLTLDDRHEYLALMLTAYAPIRELGIHFDAATADLARVSLHLEQHAVYALFADDTLASSLTLRFPWGPLPGPFGLPHIGWFGTDPQFRGRQLGRHLLEWVEQHILHDRLKAPAVSLGTAINHPWLKEMYQQLGFVPQHQTDLGKGHITLYMKKILDDAAHTQWMRKHATDANNSVAAPSASSVSQELR</sequence>
<feature type="domain" description="N-acetyltransferase" evidence="1">
    <location>
        <begin position="3"/>
        <end position="162"/>
    </location>
</feature>
<dbReference type="InterPro" id="IPR000182">
    <property type="entry name" value="GNAT_dom"/>
</dbReference>
<evidence type="ECO:0000313" key="2">
    <source>
        <dbReference type="EMBL" id="RWR00958.1"/>
    </source>
</evidence>
<dbReference type="GO" id="GO:0016747">
    <property type="term" value="F:acyltransferase activity, transferring groups other than amino-acyl groups"/>
    <property type="evidence" value="ECO:0007669"/>
    <property type="project" value="InterPro"/>
</dbReference>
<dbReference type="AlphaFoldDB" id="A0A443I9Y2"/>
<comment type="caution">
    <text evidence="2">The sequence shown here is derived from an EMBL/GenBank/DDBJ whole genome shotgun (WGS) entry which is preliminary data.</text>
</comment>
<dbReference type="PROSITE" id="PS51186">
    <property type="entry name" value="GNAT"/>
    <property type="match status" value="1"/>
</dbReference>
<dbReference type="Proteomes" id="UP000288794">
    <property type="component" value="Unassembled WGS sequence"/>
</dbReference>
<dbReference type="EMBL" id="JMEE01000044">
    <property type="protein sequence ID" value="RWR00958.1"/>
    <property type="molecule type" value="Genomic_DNA"/>
</dbReference>
<keyword evidence="3" id="KW-1185">Reference proteome</keyword>
<gene>
    <name evidence="2" type="ORF">ED28_16035</name>
</gene>
<name>A0A443I9Y2_9GAMM</name>